<sequence length="367" mass="38292">MTLRALLKQIVVAAIAGLACGGCAGGPIDGKPMTVVALFDSASGLYEGNAVAILGMPVGKVTRIEPSGAEVRVTMRIDPGVQIPADVAAVTVSTSILTDRHVELTPVYRGGPTLADGAVLGLDRTRTPVEFDRVLAMIDELAVQLGGDGNGSGPVAELLSVSAALTEGRGGEIRSALGELSKALRMSQENGAPTGDAITAIVTNLDRLTAAAAENDRTIREVGSAVRQLSAVLAAERLGSGSTGAQINQILSATADLLEANREHLKQTATGMESVTKAIADYRREVAETLDIAPMLLDNVYNMIDHEKDAIRAHPLLDKVELNGMLTKEFCNLLGMKQLGCSTGTIQDYGPDFGLTDMLEGLAGLHR</sequence>
<name>K5BGR5_MYCHD</name>
<dbReference type="Proteomes" id="UP000006265">
    <property type="component" value="Unassembled WGS sequence"/>
</dbReference>
<dbReference type="EMBL" id="AMRA01000024">
    <property type="protein sequence ID" value="EKF25032.1"/>
    <property type="molecule type" value="Genomic_DNA"/>
</dbReference>
<evidence type="ECO:0000313" key="1">
    <source>
        <dbReference type="EMBL" id="EKF25032.1"/>
    </source>
</evidence>
<dbReference type="PROSITE" id="PS51257">
    <property type="entry name" value="PROKAR_LIPOPROTEIN"/>
    <property type="match status" value="1"/>
</dbReference>
<dbReference type="PATRIC" id="fig|1122247.3.peg.872"/>
<protein>
    <submittedName>
        <fullName evidence="1">Mce related family protein</fullName>
    </submittedName>
</protein>
<gene>
    <name evidence="1" type="ORF">C731_0908</name>
</gene>
<dbReference type="InterPro" id="IPR052336">
    <property type="entry name" value="MlaD_Phospholipid_Transporter"/>
</dbReference>
<dbReference type="RefSeq" id="WP_005625152.1">
    <property type="nucleotide sequence ID" value="NZ_AMRA01000024.1"/>
</dbReference>
<accession>K5BGR5</accession>
<dbReference type="NCBIfam" id="TIGR00996">
    <property type="entry name" value="Mtu_fam_mce"/>
    <property type="match status" value="1"/>
</dbReference>
<dbReference type="InterPro" id="IPR003399">
    <property type="entry name" value="Mce/MlaD"/>
</dbReference>
<dbReference type="PANTHER" id="PTHR33371">
    <property type="entry name" value="INTERMEMBRANE PHOSPHOLIPID TRANSPORT SYSTEM BINDING PROTEIN MLAD-RELATED"/>
    <property type="match status" value="1"/>
</dbReference>
<organism evidence="1 2">
    <name type="scientific">Mycolicibacterium hassiacum (strain DSM 44199 / CIP 105218 / JCM 12690 / 3849)</name>
    <name type="common">Mycobacterium hassiacum</name>
    <dbReference type="NCBI Taxonomy" id="1122247"/>
    <lineage>
        <taxon>Bacteria</taxon>
        <taxon>Bacillati</taxon>
        <taxon>Actinomycetota</taxon>
        <taxon>Actinomycetes</taxon>
        <taxon>Mycobacteriales</taxon>
        <taxon>Mycobacteriaceae</taxon>
        <taxon>Mycolicibacterium</taxon>
    </lineage>
</organism>
<keyword evidence="2" id="KW-1185">Reference proteome</keyword>
<reference evidence="1 2" key="1">
    <citation type="journal article" date="2012" name="J. Bacteriol.">
        <title>Genome sequence of Mycobacterium hassiacum DSM 44199, a rare source of heat-stable mycobacterial proteins.</title>
        <authorList>
            <person name="Tiago I."/>
            <person name="Maranha A."/>
            <person name="Mendes V."/>
            <person name="Alarico S."/>
            <person name="Moynihan P.J."/>
            <person name="Clarke A.J."/>
            <person name="Macedo-Ribeiro S."/>
            <person name="Pereira P.J."/>
            <person name="Empadinhas N."/>
        </authorList>
    </citation>
    <scope>NUCLEOTIDE SEQUENCE [LARGE SCALE GENOMIC DNA]</scope>
    <source>
        <strain evidence="2">DSM 44199 / CIP 105218 / JCM 12690 / 3849</strain>
    </source>
</reference>
<dbReference type="Pfam" id="PF02470">
    <property type="entry name" value="MlaD"/>
    <property type="match status" value="1"/>
</dbReference>
<dbReference type="InterPro" id="IPR005693">
    <property type="entry name" value="Mce"/>
</dbReference>
<dbReference type="OrthoDB" id="4516955at2"/>
<dbReference type="GO" id="GO:0005576">
    <property type="term" value="C:extracellular region"/>
    <property type="evidence" value="ECO:0007669"/>
    <property type="project" value="TreeGrafter"/>
</dbReference>
<dbReference type="AlphaFoldDB" id="K5BGR5"/>
<evidence type="ECO:0000313" key="2">
    <source>
        <dbReference type="Proteomes" id="UP000006265"/>
    </source>
</evidence>
<proteinExistence type="predicted"/>
<dbReference type="STRING" id="1122247.GCA_000379865_03400"/>
<dbReference type="PANTHER" id="PTHR33371:SF4">
    <property type="entry name" value="INTERMEMBRANE PHOSPHOLIPID TRANSPORT SYSTEM BINDING PROTEIN MLAD"/>
    <property type="match status" value="1"/>
</dbReference>
<comment type="caution">
    <text evidence="1">The sequence shown here is derived from an EMBL/GenBank/DDBJ whole genome shotgun (WGS) entry which is preliminary data.</text>
</comment>
<dbReference type="eggNOG" id="COG1463">
    <property type="taxonomic scope" value="Bacteria"/>
</dbReference>